<comment type="caution">
    <text evidence="3">The sequence shown here is derived from an EMBL/GenBank/DDBJ whole genome shotgun (WGS) entry which is preliminary data.</text>
</comment>
<gene>
    <name evidence="3" type="ORF">K8W02_02960</name>
</gene>
<dbReference type="InterPro" id="IPR001387">
    <property type="entry name" value="Cro/C1-type_HTH"/>
</dbReference>
<dbReference type="Proteomes" id="UP000717835">
    <property type="component" value="Unassembled WGS sequence"/>
</dbReference>
<protein>
    <submittedName>
        <fullName evidence="3">Helix-turn-helix domain-containing protein</fullName>
    </submittedName>
</protein>
<dbReference type="Pfam" id="PF07022">
    <property type="entry name" value="Phage_CI_repr"/>
    <property type="match status" value="1"/>
</dbReference>
<name>A0A921LD88_9BACT</name>
<feature type="domain" description="HTH cro/C1-type" evidence="2">
    <location>
        <begin position="7"/>
        <end position="63"/>
    </location>
</feature>
<reference evidence="3" key="2">
    <citation type="submission" date="2021-09" db="EMBL/GenBank/DDBJ databases">
        <authorList>
            <person name="Gilroy R."/>
        </authorList>
    </citation>
    <scope>NUCLEOTIDE SEQUENCE</scope>
    <source>
        <strain evidence="3">CHK55-1828</strain>
    </source>
</reference>
<dbReference type="GO" id="GO:0045892">
    <property type="term" value="P:negative regulation of DNA-templated transcription"/>
    <property type="evidence" value="ECO:0007669"/>
    <property type="project" value="InterPro"/>
</dbReference>
<evidence type="ECO:0000259" key="2">
    <source>
        <dbReference type="PROSITE" id="PS50943"/>
    </source>
</evidence>
<dbReference type="CDD" id="cd00093">
    <property type="entry name" value="HTH_XRE"/>
    <property type="match status" value="1"/>
</dbReference>
<sequence length="156" mass="17678">MSIKDRFKMIMEREKLTAGAFAESIGVAQATISHILGPRNKYPSTEVILRLHQRYSDINLEWLLTGQGNMSNDADASATTPENIGADYPLFAEKAENASQGTDEAENRKEMPLSKPVNTPKEIVKQEVIYKERPPRKITEIRIFFDDNTYETFKPA</sequence>
<feature type="region of interest" description="Disordered" evidence="1">
    <location>
        <begin position="92"/>
        <end position="118"/>
    </location>
</feature>
<organism evidence="3 4">
    <name type="scientific">Mediterranea massiliensis</name>
    <dbReference type="NCBI Taxonomy" id="1841865"/>
    <lineage>
        <taxon>Bacteria</taxon>
        <taxon>Pseudomonadati</taxon>
        <taxon>Bacteroidota</taxon>
        <taxon>Bacteroidia</taxon>
        <taxon>Bacteroidales</taxon>
        <taxon>Bacteroidaceae</taxon>
        <taxon>Mediterranea</taxon>
    </lineage>
</organism>
<dbReference type="PROSITE" id="PS50943">
    <property type="entry name" value="HTH_CROC1"/>
    <property type="match status" value="1"/>
</dbReference>
<accession>A0A921LD88</accession>
<dbReference type="Gene3D" id="1.10.260.40">
    <property type="entry name" value="lambda repressor-like DNA-binding domains"/>
    <property type="match status" value="1"/>
</dbReference>
<reference evidence="3" key="1">
    <citation type="journal article" date="2021" name="PeerJ">
        <title>Extensive microbial diversity within the chicken gut microbiome revealed by metagenomics and culture.</title>
        <authorList>
            <person name="Gilroy R."/>
            <person name="Ravi A."/>
            <person name="Getino M."/>
            <person name="Pursley I."/>
            <person name="Horton D.L."/>
            <person name="Alikhan N.F."/>
            <person name="Baker D."/>
            <person name="Gharbi K."/>
            <person name="Hall N."/>
            <person name="Watson M."/>
            <person name="Adriaenssens E.M."/>
            <person name="Foster-Nyarko E."/>
            <person name="Jarju S."/>
            <person name="Secka A."/>
            <person name="Antonio M."/>
            <person name="Oren A."/>
            <person name="Chaudhuri R.R."/>
            <person name="La Ragione R."/>
            <person name="Hildebrand F."/>
            <person name="Pallen M.J."/>
        </authorList>
    </citation>
    <scope>NUCLEOTIDE SEQUENCE</scope>
    <source>
        <strain evidence="3">CHK55-1828</strain>
    </source>
</reference>
<proteinExistence type="predicted"/>
<evidence type="ECO:0000256" key="1">
    <source>
        <dbReference type="SAM" id="MobiDB-lite"/>
    </source>
</evidence>
<dbReference type="SUPFAM" id="SSF47413">
    <property type="entry name" value="lambda repressor-like DNA-binding domains"/>
    <property type="match status" value="1"/>
</dbReference>
<dbReference type="RefSeq" id="WP_022019903.1">
    <property type="nucleotide sequence ID" value="NZ_CAUDDV010000023.1"/>
</dbReference>
<evidence type="ECO:0000313" key="3">
    <source>
        <dbReference type="EMBL" id="HJF91332.1"/>
    </source>
</evidence>
<dbReference type="InterPro" id="IPR010744">
    <property type="entry name" value="Phage_CI_N"/>
</dbReference>
<dbReference type="InterPro" id="IPR010982">
    <property type="entry name" value="Lambda_DNA-bd_dom_sf"/>
</dbReference>
<dbReference type="GO" id="GO:0003677">
    <property type="term" value="F:DNA binding"/>
    <property type="evidence" value="ECO:0007669"/>
    <property type="project" value="InterPro"/>
</dbReference>
<dbReference type="AlphaFoldDB" id="A0A921LD88"/>
<evidence type="ECO:0000313" key="4">
    <source>
        <dbReference type="Proteomes" id="UP000717835"/>
    </source>
</evidence>
<dbReference type="EMBL" id="DYVX01000024">
    <property type="protein sequence ID" value="HJF91332.1"/>
    <property type="molecule type" value="Genomic_DNA"/>
</dbReference>